<evidence type="ECO:0000256" key="1">
    <source>
        <dbReference type="ARBA" id="ARBA00000085"/>
    </source>
</evidence>
<dbReference type="Gene3D" id="1.10.287.130">
    <property type="match status" value="1"/>
</dbReference>
<comment type="caution">
    <text evidence="10">The sequence shown here is derived from an EMBL/GenBank/DDBJ whole genome shotgun (WGS) entry which is preliminary data.</text>
</comment>
<evidence type="ECO:0000256" key="3">
    <source>
        <dbReference type="ARBA" id="ARBA00012438"/>
    </source>
</evidence>
<dbReference type="SMART" id="SM00387">
    <property type="entry name" value="HATPase_c"/>
    <property type="match status" value="1"/>
</dbReference>
<dbReference type="PANTHER" id="PTHR45453">
    <property type="entry name" value="PHOSPHATE REGULON SENSOR PROTEIN PHOR"/>
    <property type="match status" value="1"/>
</dbReference>
<protein>
    <recommendedName>
        <fullName evidence="3">histidine kinase</fullName>
        <ecNumber evidence="3">2.7.13.3</ecNumber>
    </recommendedName>
</protein>
<organism evidence="10 11">
    <name type="scientific">Alkaliphilus serpentinus</name>
    <dbReference type="NCBI Taxonomy" id="1482731"/>
    <lineage>
        <taxon>Bacteria</taxon>
        <taxon>Bacillati</taxon>
        <taxon>Bacillota</taxon>
        <taxon>Clostridia</taxon>
        <taxon>Peptostreptococcales</taxon>
        <taxon>Natronincolaceae</taxon>
        <taxon>Alkaliphilus</taxon>
    </lineage>
</organism>
<dbReference type="PROSITE" id="PS50109">
    <property type="entry name" value="HIS_KIN"/>
    <property type="match status" value="1"/>
</dbReference>
<evidence type="ECO:0000256" key="6">
    <source>
        <dbReference type="ARBA" id="ARBA00022777"/>
    </source>
</evidence>
<dbReference type="GO" id="GO:0005886">
    <property type="term" value="C:plasma membrane"/>
    <property type="evidence" value="ECO:0007669"/>
    <property type="project" value="TreeGrafter"/>
</dbReference>
<keyword evidence="5" id="KW-0808">Transferase</keyword>
<dbReference type="PANTHER" id="PTHR45453:SF1">
    <property type="entry name" value="PHOSPHATE REGULON SENSOR PROTEIN PHOR"/>
    <property type="match status" value="1"/>
</dbReference>
<comment type="subcellular location">
    <subcellularLocation>
        <location evidence="2">Membrane</location>
    </subcellularLocation>
</comment>
<dbReference type="InterPro" id="IPR050351">
    <property type="entry name" value="BphY/WalK/GraS-like"/>
</dbReference>
<keyword evidence="8" id="KW-0812">Transmembrane</keyword>
<dbReference type="SUPFAM" id="SSF47384">
    <property type="entry name" value="Homodimeric domain of signal transducing histidine kinase"/>
    <property type="match status" value="1"/>
</dbReference>
<evidence type="ECO:0000256" key="8">
    <source>
        <dbReference type="SAM" id="Phobius"/>
    </source>
</evidence>
<dbReference type="InterPro" id="IPR003661">
    <property type="entry name" value="HisK_dim/P_dom"/>
</dbReference>
<accession>A0A833HMV1</accession>
<keyword evidence="7" id="KW-0902">Two-component regulatory system</keyword>
<comment type="catalytic activity">
    <reaction evidence="1">
        <text>ATP + protein L-histidine = ADP + protein N-phospho-L-histidine.</text>
        <dbReference type="EC" id="2.7.13.3"/>
    </reaction>
</comment>
<dbReference type="InterPro" id="IPR003594">
    <property type="entry name" value="HATPase_dom"/>
</dbReference>
<evidence type="ECO:0000313" key="11">
    <source>
        <dbReference type="Proteomes" id="UP000465601"/>
    </source>
</evidence>
<evidence type="ECO:0000313" key="10">
    <source>
        <dbReference type="EMBL" id="KAB3528894.1"/>
    </source>
</evidence>
<dbReference type="InterPro" id="IPR036890">
    <property type="entry name" value="HATPase_C_sf"/>
</dbReference>
<dbReference type="Pfam" id="PF00512">
    <property type="entry name" value="HisKA"/>
    <property type="match status" value="1"/>
</dbReference>
<dbReference type="Pfam" id="PF02518">
    <property type="entry name" value="HATPase_c"/>
    <property type="match status" value="1"/>
</dbReference>
<dbReference type="Proteomes" id="UP000465601">
    <property type="component" value="Unassembled WGS sequence"/>
</dbReference>
<dbReference type="EC" id="2.7.13.3" evidence="3"/>
<sequence>MINRNNAAIVGFLVEEYPGAEAEIAKGILEIDNSKVQKGKGILQKYDLTSQDLLLEKTITIDIFKMNILLFIFIATIISTSFLILFYLFLKGHYRKIEEVTKYAQNVQNKDYSLDIRDNSEGDISILKNEIYRITTMLKEQAEVLHNDKMALANSIADISHQLKTPMTSLFVINDLLYETPPDEVRIEFLNRMRSQLKRIDWLVSSLLKLSKLDAGTIVMKKENVNVKKLIDRALEEMTIPLEIKMQRITIEGDEDSCFMGDFNWSREAIINILKNCIEHTPEGGSIHISFEENPIYTAITIKDTGRGIEKEDIPYIFNRFYRGRNASADSVGIGLAMSHAIIENQMGDIVVSSEKNQGTEFKIKFFKGII</sequence>
<evidence type="ECO:0000256" key="2">
    <source>
        <dbReference type="ARBA" id="ARBA00004370"/>
    </source>
</evidence>
<dbReference type="InterPro" id="IPR005467">
    <property type="entry name" value="His_kinase_dom"/>
</dbReference>
<keyword evidence="11" id="KW-1185">Reference proteome</keyword>
<feature type="transmembrane region" description="Helical" evidence="8">
    <location>
        <begin position="68"/>
        <end position="90"/>
    </location>
</feature>
<keyword evidence="8" id="KW-1133">Transmembrane helix</keyword>
<evidence type="ECO:0000256" key="4">
    <source>
        <dbReference type="ARBA" id="ARBA00022553"/>
    </source>
</evidence>
<dbReference type="CDD" id="cd00082">
    <property type="entry name" value="HisKA"/>
    <property type="match status" value="1"/>
</dbReference>
<dbReference type="EMBL" id="WBZB01000039">
    <property type="protein sequence ID" value="KAB3528894.1"/>
    <property type="molecule type" value="Genomic_DNA"/>
</dbReference>
<dbReference type="AlphaFoldDB" id="A0A833HMV1"/>
<evidence type="ECO:0000256" key="7">
    <source>
        <dbReference type="ARBA" id="ARBA00023012"/>
    </source>
</evidence>
<dbReference type="PRINTS" id="PR00344">
    <property type="entry name" value="BCTRLSENSOR"/>
</dbReference>
<evidence type="ECO:0000256" key="5">
    <source>
        <dbReference type="ARBA" id="ARBA00022679"/>
    </source>
</evidence>
<dbReference type="InterPro" id="IPR004358">
    <property type="entry name" value="Sig_transdc_His_kin-like_C"/>
</dbReference>
<dbReference type="GO" id="GO:0000155">
    <property type="term" value="F:phosphorelay sensor kinase activity"/>
    <property type="evidence" value="ECO:0007669"/>
    <property type="project" value="InterPro"/>
</dbReference>
<name>A0A833HMV1_9FIRM</name>
<evidence type="ECO:0000259" key="9">
    <source>
        <dbReference type="PROSITE" id="PS50109"/>
    </source>
</evidence>
<dbReference type="SUPFAM" id="SSF55874">
    <property type="entry name" value="ATPase domain of HSP90 chaperone/DNA topoisomerase II/histidine kinase"/>
    <property type="match status" value="1"/>
</dbReference>
<reference evidence="10 11" key="1">
    <citation type="submission" date="2019-10" db="EMBL/GenBank/DDBJ databases">
        <title>Alkaliphilus serpentinus sp. nov. and Alkaliphilus pronyensis sp. nov., two novel anaerobic alkaliphilic species isolated from the serpentinized-hosted hydrothermal field of the Prony Bay (New Caledonia).</title>
        <authorList>
            <person name="Postec A."/>
        </authorList>
    </citation>
    <scope>NUCLEOTIDE SEQUENCE [LARGE SCALE GENOMIC DNA]</scope>
    <source>
        <strain evidence="10 11">LacT</strain>
    </source>
</reference>
<gene>
    <name evidence="10" type="ORF">F8153_10955</name>
</gene>
<dbReference type="SMART" id="SM00388">
    <property type="entry name" value="HisKA"/>
    <property type="match status" value="1"/>
</dbReference>
<keyword evidence="6 10" id="KW-0418">Kinase</keyword>
<keyword evidence="4" id="KW-0597">Phosphoprotein</keyword>
<dbReference type="OrthoDB" id="9773956at2"/>
<dbReference type="GO" id="GO:0004721">
    <property type="term" value="F:phosphoprotein phosphatase activity"/>
    <property type="evidence" value="ECO:0007669"/>
    <property type="project" value="TreeGrafter"/>
</dbReference>
<proteinExistence type="predicted"/>
<keyword evidence="8" id="KW-0472">Membrane</keyword>
<dbReference type="GO" id="GO:0016036">
    <property type="term" value="P:cellular response to phosphate starvation"/>
    <property type="evidence" value="ECO:0007669"/>
    <property type="project" value="TreeGrafter"/>
</dbReference>
<dbReference type="Gene3D" id="3.30.565.10">
    <property type="entry name" value="Histidine kinase-like ATPase, C-terminal domain"/>
    <property type="match status" value="1"/>
</dbReference>
<feature type="domain" description="Histidine kinase" evidence="9">
    <location>
        <begin position="158"/>
        <end position="370"/>
    </location>
</feature>
<dbReference type="InterPro" id="IPR036097">
    <property type="entry name" value="HisK_dim/P_sf"/>
</dbReference>